<proteinExistence type="predicted"/>
<dbReference type="EMBL" id="BPVZ01000205">
    <property type="protein sequence ID" value="GKV46283.1"/>
    <property type="molecule type" value="Genomic_DNA"/>
</dbReference>
<gene>
    <name evidence="1" type="ORF">SLEP1_g53275</name>
</gene>
<dbReference type="Proteomes" id="UP001054252">
    <property type="component" value="Unassembled WGS sequence"/>
</dbReference>
<protein>
    <submittedName>
        <fullName evidence="1">Uncharacterized protein</fullName>
    </submittedName>
</protein>
<evidence type="ECO:0000313" key="2">
    <source>
        <dbReference type="Proteomes" id="UP001054252"/>
    </source>
</evidence>
<evidence type="ECO:0000313" key="1">
    <source>
        <dbReference type="EMBL" id="GKV46283.1"/>
    </source>
</evidence>
<organism evidence="1 2">
    <name type="scientific">Rubroshorea leprosula</name>
    <dbReference type="NCBI Taxonomy" id="152421"/>
    <lineage>
        <taxon>Eukaryota</taxon>
        <taxon>Viridiplantae</taxon>
        <taxon>Streptophyta</taxon>
        <taxon>Embryophyta</taxon>
        <taxon>Tracheophyta</taxon>
        <taxon>Spermatophyta</taxon>
        <taxon>Magnoliopsida</taxon>
        <taxon>eudicotyledons</taxon>
        <taxon>Gunneridae</taxon>
        <taxon>Pentapetalae</taxon>
        <taxon>rosids</taxon>
        <taxon>malvids</taxon>
        <taxon>Malvales</taxon>
        <taxon>Dipterocarpaceae</taxon>
        <taxon>Rubroshorea</taxon>
    </lineage>
</organism>
<keyword evidence="2" id="KW-1185">Reference proteome</keyword>
<dbReference type="AlphaFoldDB" id="A0AAV5M8Y7"/>
<reference evidence="1 2" key="1">
    <citation type="journal article" date="2021" name="Commun. Biol.">
        <title>The genome of Shorea leprosula (Dipterocarpaceae) highlights the ecological relevance of drought in aseasonal tropical rainforests.</title>
        <authorList>
            <person name="Ng K.K.S."/>
            <person name="Kobayashi M.J."/>
            <person name="Fawcett J.A."/>
            <person name="Hatakeyama M."/>
            <person name="Paape T."/>
            <person name="Ng C.H."/>
            <person name="Ang C.C."/>
            <person name="Tnah L.H."/>
            <person name="Lee C.T."/>
            <person name="Nishiyama T."/>
            <person name="Sese J."/>
            <person name="O'Brien M.J."/>
            <person name="Copetti D."/>
            <person name="Mohd Noor M.I."/>
            <person name="Ong R.C."/>
            <person name="Putra M."/>
            <person name="Sireger I.Z."/>
            <person name="Indrioko S."/>
            <person name="Kosugi Y."/>
            <person name="Izuno A."/>
            <person name="Isagi Y."/>
            <person name="Lee S.L."/>
            <person name="Shimizu K.K."/>
        </authorList>
    </citation>
    <scope>NUCLEOTIDE SEQUENCE [LARGE SCALE GENOMIC DNA]</scope>
    <source>
        <strain evidence="1">214</strain>
    </source>
</reference>
<comment type="caution">
    <text evidence="1">The sequence shown here is derived from an EMBL/GenBank/DDBJ whole genome shotgun (WGS) entry which is preliminary data.</text>
</comment>
<sequence length="40" mass="4784">MKFASWENYTPDEDCISRRKKMKLASQKRRTKFASWGITS</sequence>
<name>A0AAV5M8Y7_9ROSI</name>
<accession>A0AAV5M8Y7</accession>